<dbReference type="Proteomes" id="UP000887116">
    <property type="component" value="Unassembled WGS sequence"/>
</dbReference>
<accession>A0A8X6EYK0</accession>
<dbReference type="OrthoDB" id="8365035at2759"/>
<evidence type="ECO:0000313" key="1">
    <source>
        <dbReference type="EMBL" id="GFQ66023.1"/>
    </source>
</evidence>
<gene>
    <name evidence="1" type="ORF">TNCT_265841</name>
</gene>
<comment type="caution">
    <text evidence="1">The sequence shown here is derived from an EMBL/GenBank/DDBJ whole genome shotgun (WGS) entry which is preliminary data.</text>
</comment>
<proteinExistence type="predicted"/>
<evidence type="ECO:0000313" key="2">
    <source>
        <dbReference type="Proteomes" id="UP000887116"/>
    </source>
</evidence>
<keyword evidence="2" id="KW-1185">Reference proteome</keyword>
<name>A0A8X6EYK0_TRICU</name>
<dbReference type="EMBL" id="BMAO01020257">
    <property type="protein sequence ID" value="GFQ66023.1"/>
    <property type="molecule type" value="Genomic_DNA"/>
</dbReference>
<sequence>MDFRKDGTKAHRYVPRLNNDNTQKILQPLDCGNKTITDAKDIANALCKHHAKTSHMLCNKKIAKTLRRRRKTSCHDQQCHELFDLDFTLSELEFALSQTKPGRATGVDWIFPDYNFGNNAKKTLLAVINLTWRKNIPQEWKKAEI</sequence>
<organism evidence="1 2">
    <name type="scientific">Trichonephila clavata</name>
    <name type="common">Joro spider</name>
    <name type="synonym">Nephila clavata</name>
    <dbReference type="NCBI Taxonomy" id="2740835"/>
    <lineage>
        <taxon>Eukaryota</taxon>
        <taxon>Metazoa</taxon>
        <taxon>Ecdysozoa</taxon>
        <taxon>Arthropoda</taxon>
        <taxon>Chelicerata</taxon>
        <taxon>Arachnida</taxon>
        <taxon>Araneae</taxon>
        <taxon>Araneomorphae</taxon>
        <taxon>Entelegynae</taxon>
        <taxon>Araneoidea</taxon>
        <taxon>Nephilidae</taxon>
        <taxon>Trichonephila</taxon>
    </lineage>
</organism>
<protein>
    <submittedName>
        <fullName evidence="1">Uncharacterized protein</fullName>
    </submittedName>
</protein>
<dbReference type="AlphaFoldDB" id="A0A8X6EYK0"/>
<reference evidence="1" key="1">
    <citation type="submission" date="2020-07" db="EMBL/GenBank/DDBJ databases">
        <title>Multicomponent nature underlies the extraordinary mechanical properties of spider dragline silk.</title>
        <authorList>
            <person name="Kono N."/>
            <person name="Nakamura H."/>
            <person name="Mori M."/>
            <person name="Yoshida Y."/>
            <person name="Ohtoshi R."/>
            <person name="Malay A.D."/>
            <person name="Moran D.A.P."/>
            <person name="Tomita M."/>
            <person name="Numata K."/>
            <person name="Arakawa K."/>
        </authorList>
    </citation>
    <scope>NUCLEOTIDE SEQUENCE</scope>
</reference>